<dbReference type="KEGG" id="chih:GWR21_13105"/>
<sequence length="143" mass="16200">MLIQCPRCLGKGHVDTEDIKRLGRELTWRPGSCAYCNGAGDVPADVVNKVSPGEAYLTVDLSQEERQRVLDGAPEAKARMEEFKQHTDRVIKDIVTLHYVRKLDVEEIAELYLGSSSRFNVEGHAQKKKELMVYINKVISRQN</sequence>
<accession>A0A6B9ZGN9</accession>
<protein>
    <submittedName>
        <fullName evidence="1">Uncharacterized protein</fullName>
    </submittedName>
</protein>
<name>A0A6B9ZGN9_9BACT</name>
<reference evidence="1 2" key="1">
    <citation type="submission" date="2020-01" db="EMBL/GenBank/DDBJ databases">
        <title>Complete genome sequence of Chitinophaga sp. H33E-04 isolated from quinoa roots.</title>
        <authorList>
            <person name="Weon H.-Y."/>
            <person name="Lee S.A."/>
        </authorList>
    </citation>
    <scope>NUCLEOTIDE SEQUENCE [LARGE SCALE GENOMIC DNA]</scope>
    <source>
        <strain evidence="1 2">H33E-04</strain>
    </source>
</reference>
<dbReference type="Proteomes" id="UP000476411">
    <property type="component" value="Chromosome"/>
</dbReference>
<gene>
    <name evidence="1" type="ORF">GWR21_13105</name>
</gene>
<evidence type="ECO:0000313" key="2">
    <source>
        <dbReference type="Proteomes" id="UP000476411"/>
    </source>
</evidence>
<dbReference type="EMBL" id="CP048113">
    <property type="protein sequence ID" value="QHS60494.1"/>
    <property type="molecule type" value="Genomic_DNA"/>
</dbReference>
<keyword evidence="2" id="KW-1185">Reference proteome</keyword>
<dbReference type="AlphaFoldDB" id="A0A6B9ZGN9"/>
<organism evidence="1 2">
    <name type="scientific">Chitinophaga agri</name>
    <dbReference type="NCBI Taxonomy" id="2703787"/>
    <lineage>
        <taxon>Bacteria</taxon>
        <taxon>Pseudomonadati</taxon>
        <taxon>Bacteroidota</taxon>
        <taxon>Chitinophagia</taxon>
        <taxon>Chitinophagales</taxon>
        <taxon>Chitinophagaceae</taxon>
        <taxon>Chitinophaga</taxon>
    </lineage>
</organism>
<evidence type="ECO:0000313" key="1">
    <source>
        <dbReference type="EMBL" id="QHS60494.1"/>
    </source>
</evidence>
<proteinExistence type="predicted"/>